<evidence type="ECO:0000313" key="4">
    <source>
        <dbReference type="EnsemblMetazoa" id="CPIJ003386-PA"/>
    </source>
</evidence>
<dbReference type="Pfam" id="PF13855">
    <property type="entry name" value="LRR_8"/>
    <property type="match status" value="1"/>
</dbReference>
<dbReference type="PROSITE" id="PS51450">
    <property type="entry name" value="LRR"/>
    <property type="match status" value="2"/>
</dbReference>
<dbReference type="VEuPathDB" id="VectorBase:CPIJ003386"/>
<dbReference type="PANTHER" id="PTHR45712:SF22">
    <property type="entry name" value="INSULIN-LIKE GROWTH FACTOR-BINDING PROTEIN COMPLEX ACID LABILE SUBUNIT"/>
    <property type="match status" value="1"/>
</dbReference>
<evidence type="ECO:0000313" key="3">
    <source>
        <dbReference type="EMBL" id="EDS38459.1"/>
    </source>
</evidence>
<dbReference type="KEGG" id="cqu:CpipJ_CPIJ003386"/>
<dbReference type="STRING" id="7176.B0W7Z7"/>
<dbReference type="Proteomes" id="UP000002320">
    <property type="component" value="Unassembled WGS sequence"/>
</dbReference>
<dbReference type="Gene3D" id="3.80.10.10">
    <property type="entry name" value="Ribonuclease Inhibitor"/>
    <property type="match status" value="1"/>
</dbReference>
<dbReference type="PANTHER" id="PTHR45712">
    <property type="entry name" value="AGAP008170-PA"/>
    <property type="match status" value="1"/>
</dbReference>
<dbReference type="InterPro" id="IPR001611">
    <property type="entry name" value="Leu-rich_rpt"/>
</dbReference>
<sequence length="220" mass="25146">MTAEMLQQLNGAVNISLISVDLNVFQILPQFRWISLLYNKNVTVEVDTTAENNLQMLEIRYASYKKLPEKLRSLENLEVLDLRHNQILYVNLDELSGMRKLRLLNLNHNKIIEFDSFLHKTINLEGLETLFIHSNQLVDVNFKHWNATSLKHIDLQDNKLSVVLSLLTSVPALELVNLNDNPLDSEGKTEIHSSQLDRGKKLTIIDVNEDDGGSQVCKVC</sequence>
<organism>
    <name type="scientific">Culex quinquefasciatus</name>
    <name type="common">Southern house mosquito</name>
    <name type="synonym">Culex pungens</name>
    <dbReference type="NCBI Taxonomy" id="7176"/>
    <lineage>
        <taxon>Eukaryota</taxon>
        <taxon>Metazoa</taxon>
        <taxon>Ecdysozoa</taxon>
        <taxon>Arthropoda</taxon>
        <taxon>Hexapoda</taxon>
        <taxon>Insecta</taxon>
        <taxon>Pterygota</taxon>
        <taxon>Neoptera</taxon>
        <taxon>Endopterygota</taxon>
        <taxon>Diptera</taxon>
        <taxon>Nematocera</taxon>
        <taxon>Culicoidea</taxon>
        <taxon>Culicidae</taxon>
        <taxon>Culicinae</taxon>
        <taxon>Culicini</taxon>
        <taxon>Culex</taxon>
        <taxon>Culex</taxon>
    </lineage>
</organism>
<dbReference type="OrthoDB" id="7741064at2759"/>
<accession>B0W7Z7</accession>
<proteinExistence type="predicted"/>
<dbReference type="HOGENOM" id="CLU_1257171_0_0_1"/>
<gene>
    <name evidence="4" type="primary">6034531</name>
    <name evidence="3" type="ORF">CpipJ_CPIJ003386</name>
</gene>
<protein>
    <submittedName>
        <fullName evidence="3">Predicted protein</fullName>
    </submittedName>
</protein>
<name>B0W7Z7_CULQU</name>
<keyword evidence="2" id="KW-0677">Repeat</keyword>
<evidence type="ECO:0000313" key="5">
    <source>
        <dbReference type="Proteomes" id="UP000002320"/>
    </source>
</evidence>
<dbReference type="VEuPathDB" id="VectorBase:CQUJHB002769"/>
<dbReference type="InParanoid" id="B0W7Z7"/>
<keyword evidence="1" id="KW-0433">Leucine-rich repeat</keyword>
<evidence type="ECO:0000256" key="2">
    <source>
        <dbReference type="ARBA" id="ARBA00022737"/>
    </source>
</evidence>
<reference evidence="4" key="2">
    <citation type="submission" date="2020-05" db="UniProtKB">
        <authorList>
            <consortium name="EnsemblMetazoa"/>
        </authorList>
    </citation>
    <scope>IDENTIFICATION</scope>
    <source>
        <strain evidence="4">JHB</strain>
    </source>
</reference>
<dbReference type="InterPro" id="IPR032675">
    <property type="entry name" value="LRR_dom_sf"/>
</dbReference>
<keyword evidence="5" id="KW-1185">Reference proteome</keyword>
<reference evidence="3" key="1">
    <citation type="submission" date="2007-03" db="EMBL/GenBank/DDBJ databases">
        <title>Annotation of Culex pipiens quinquefasciatus.</title>
        <authorList>
            <consortium name="The Broad Institute Genome Sequencing Platform"/>
            <person name="Atkinson P.W."/>
            <person name="Hemingway J."/>
            <person name="Christensen B.M."/>
            <person name="Higgs S."/>
            <person name="Kodira C."/>
            <person name="Hannick L."/>
            <person name="Megy K."/>
            <person name="O'Leary S."/>
            <person name="Pearson M."/>
            <person name="Haas B.J."/>
            <person name="Mauceli E."/>
            <person name="Wortman J.R."/>
            <person name="Lee N.H."/>
            <person name="Guigo R."/>
            <person name="Stanke M."/>
            <person name="Alvarado L."/>
            <person name="Amedeo P."/>
            <person name="Antoine C.H."/>
            <person name="Arensburger P."/>
            <person name="Bidwell S.L."/>
            <person name="Crawford M."/>
            <person name="Camaro F."/>
            <person name="Devon K."/>
            <person name="Engels R."/>
            <person name="Hammond M."/>
            <person name="Howarth C."/>
            <person name="Koehrsen M."/>
            <person name="Lawson D."/>
            <person name="Montgomery P."/>
            <person name="Nene V."/>
            <person name="Nusbaum C."/>
            <person name="Puiu D."/>
            <person name="Romero-Severson J."/>
            <person name="Severson D.W."/>
            <person name="Shumway M."/>
            <person name="Sisk P."/>
            <person name="Stolte C."/>
            <person name="Zeng Q."/>
            <person name="Eisenstadt E."/>
            <person name="Fraser-Liggett C."/>
            <person name="Strausberg R."/>
            <person name="Galagan J."/>
            <person name="Birren B."/>
            <person name="Collins F.H."/>
        </authorList>
    </citation>
    <scope>NUCLEOTIDE SEQUENCE [LARGE SCALE GENOMIC DNA]</scope>
    <source>
        <strain evidence="3">JHB</strain>
    </source>
</reference>
<dbReference type="InterPro" id="IPR050333">
    <property type="entry name" value="SLRP"/>
</dbReference>
<evidence type="ECO:0000256" key="1">
    <source>
        <dbReference type="ARBA" id="ARBA00022614"/>
    </source>
</evidence>
<dbReference type="EMBL" id="DS231856">
    <property type="protein sequence ID" value="EDS38459.1"/>
    <property type="molecule type" value="Genomic_DNA"/>
</dbReference>
<dbReference type="SUPFAM" id="SSF52058">
    <property type="entry name" value="L domain-like"/>
    <property type="match status" value="1"/>
</dbReference>
<dbReference type="AlphaFoldDB" id="B0W7Z7"/>
<dbReference type="EnsemblMetazoa" id="CPIJ003386-RA">
    <property type="protein sequence ID" value="CPIJ003386-PA"/>
    <property type="gene ID" value="CPIJ003386"/>
</dbReference>